<dbReference type="Gene3D" id="6.20.350.10">
    <property type="match status" value="1"/>
</dbReference>
<dbReference type="EMBL" id="JAPWDV010000003">
    <property type="protein sequence ID" value="KAJ6217176.1"/>
    <property type="molecule type" value="Genomic_DNA"/>
</dbReference>
<dbReference type="PROSITE" id="PS50919">
    <property type="entry name" value="MIR"/>
    <property type="match status" value="1"/>
</dbReference>
<dbReference type="Proteomes" id="UP001142055">
    <property type="component" value="Chromosome 3"/>
</dbReference>
<dbReference type="GO" id="GO:0030018">
    <property type="term" value="C:Z disc"/>
    <property type="evidence" value="ECO:0007669"/>
    <property type="project" value="TreeGrafter"/>
</dbReference>
<dbReference type="FunFam" id="1.10.238.10:FF:000132">
    <property type="entry name" value="Ryanodine receptor 44F"/>
    <property type="match status" value="1"/>
</dbReference>
<evidence type="ECO:0000256" key="1">
    <source>
        <dbReference type="ARBA" id="ARBA00004326"/>
    </source>
</evidence>
<keyword evidence="14" id="KW-0407">Ion channel</keyword>
<dbReference type="InterPro" id="IPR009460">
    <property type="entry name" value="Ryanrecept_TM4-6"/>
</dbReference>
<evidence type="ECO:0000256" key="14">
    <source>
        <dbReference type="ARBA" id="ARBA00023303"/>
    </source>
</evidence>
<dbReference type="InterPro" id="IPR013320">
    <property type="entry name" value="ConA-like_dom_sf"/>
</dbReference>
<dbReference type="GO" id="GO:0042383">
    <property type="term" value="C:sarcolemma"/>
    <property type="evidence" value="ECO:0007669"/>
    <property type="project" value="TreeGrafter"/>
</dbReference>
<feature type="compositionally biased region" description="Acidic residues" evidence="15">
    <location>
        <begin position="3911"/>
        <end position="3923"/>
    </location>
</feature>
<keyword evidence="12" id="KW-0675">Receptor</keyword>
<feature type="region of interest" description="Disordered" evidence="15">
    <location>
        <begin position="3620"/>
        <end position="3653"/>
    </location>
</feature>
<dbReference type="Pfam" id="PF08709">
    <property type="entry name" value="Ins145_P3_rec"/>
    <property type="match status" value="1"/>
</dbReference>
<dbReference type="CDD" id="cd12879">
    <property type="entry name" value="SPRY3_RyR"/>
    <property type="match status" value="1"/>
</dbReference>
<dbReference type="Gene3D" id="2.60.120.920">
    <property type="match status" value="3"/>
</dbReference>
<evidence type="ECO:0000256" key="5">
    <source>
        <dbReference type="ARBA" id="ARBA00022692"/>
    </source>
</evidence>
<keyword evidence="2" id="KW-0813">Transport</keyword>
<dbReference type="SMART" id="SM00472">
    <property type="entry name" value="MIR"/>
    <property type="match status" value="4"/>
</dbReference>
<feature type="transmembrane region" description="Helical" evidence="16">
    <location>
        <begin position="4947"/>
        <end position="4969"/>
    </location>
</feature>
<keyword evidence="5 16" id="KW-0812">Transmembrane</keyword>
<dbReference type="InterPro" id="IPR001870">
    <property type="entry name" value="B30.2/SPRY"/>
</dbReference>
<dbReference type="InterPro" id="IPR014821">
    <property type="entry name" value="Ins145_P3_rcpt"/>
</dbReference>
<dbReference type="InterPro" id="IPR003032">
    <property type="entry name" value="Ryanodine_rcpt"/>
</dbReference>
<dbReference type="GO" id="GO:0006941">
    <property type="term" value="P:striated muscle contraction"/>
    <property type="evidence" value="ECO:0007669"/>
    <property type="project" value="TreeGrafter"/>
</dbReference>
<feature type="transmembrane region" description="Helical" evidence="16">
    <location>
        <begin position="4758"/>
        <end position="4780"/>
    </location>
</feature>
<dbReference type="Pfam" id="PF21119">
    <property type="entry name" value="RYDR_Jsol"/>
    <property type="match status" value="1"/>
</dbReference>
<evidence type="ECO:0000256" key="7">
    <source>
        <dbReference type="ARBA" id="ARBA00022837"/>
    </source>
</evidence>
<feature type="domain" description="B30.2/SPRY" evidence="17">
    <location>
        <begin position="633"/>
        <end position="859"/>
    </location>
</feature>
<dbReference type="InterPro" id="IPR013333">
    <property type="entry name" value="Ryan_recept"/>
</dbReference>
<keyword evidence="8" id="KW-0703">Sarcoplasmic reticulum</keyword>
<evidence type="ECO:0000256" key="2">
    <source>
        <dbReference type="ARBA" id="ARBA00022448"/>
    </source>
</evidence>
<feature type="region of interest" description="Disordered" evidence="15">
    <location>
        <begin position="436"/>
        <end position="487"/>
    </location>
</feature>
<dbReference type="Gene3D" id="1.10.238.10">
    <property type="entry name" value="EF-hand"/>
    <property type="match status" value="1"/>
</dbReference>
<dbReference type="FunFam" id="1.10.490.160:FF:000003">
    <property type="entry name" value="Ryanodine receptor, isoform E"/>
    <property type="match status" value="1"/>
</dbReference>
<keyword evidence="4" id="KW-0107">Calcium channel</keyword>
<dbReference type="FunFam" id="2.80.10.50:FF:000021">
    <property type="entry name" value="Ryanodine receptor, isoform F"/>
    <property type="match status" value="1"/>
</dbReference>
<dbReference type="InterPro" id="IPR013662">
    <property type="entry name" value="RIH_assoc-dom"/>
</dbReference>
<dbReference type="GO" id="GO:0005219">
    <property type="term" value="F:ryanodine-sensitive calcium-release channel activity"/>
    <property type="evidence" value="ECO:0007669"/>
    <property type="project" value="InterPro"/>
</dbReference>
<dbReference type="Pfam" id="PF02026">
    <property type="entry name" value="RyR"/>
    <property type="match status" value="4"/>
</dbReference>
<dbReference type="Pfam" id="PF08454">
    <property type="entry name" value="RIH_assoc"/>
    <property type="match status" value="1"/>
</dbReference>
<keyword evidence="13" id="KW-1071">Ligand-gated ion channel</keyword>
<dbReference type="Gene3D" id="1.25.10.30">
    <property type="entry name" value="IP3 receptor type 1 binding core, RIH domain"/>
    <property type="match status" value="2"/>
</dbReference>
<dbReference type="GO" id="GO:0006874">
    <property type="term" value="P:intracellular calcium ion homeostasis"/>
    <property type="evidence" value="ECO:0007669"/>
    <property type="project" value="InterPro"/>
</dbReference>
<dbReference type="FunFam" id="1.10.287.70:FF:000017">
    <property type="entry name" value="ryanodine receptor isoform X2"/>
    <property type="match status" value="1"/>
</dbReference>
<comment type="caution">
    <text evidence="19">The sequence shown here is derived from an EMBL/GenBank/DDBJ whole genome shotgun (WGS) entry which is preliminary data.</text>
</comment>
<dbReference type="SUPFAM" id="SSF49899">
    <property type="entry name" value="Concanavalin A-like lectins/glucanases"/>
    <property type="match status" value="2"/>
</dbReference>
<feature type="domain" description="B30.2/SPRY" evidence="17">
    <location>
        <begin position="1529"/>
        <end position="1753"/>
    </location>
</feature>
<feature type="compositionally biased region" description="Low complexity" evidence="15">
    <location>
        <begin position="1434"/>
        <end position="1446"/>
    </location>
</feature>
<evidence type="ECO:0008006" key="21">
    <source>
        <dbReference type="Google" id="ProtNLM"/>
    </source>
</evidence>
<evidence type="ECO:0000256" key="11">
    <source>
        <dbReference type="ARBA" id="ARBA00023136"/>
    </source>
</evidence>
<dbReference type="InterPro" id="IPR000699">
    <property type="entry name" value="RIH_dom"/>
</dbReference>
<evidence type="ECO:0000256" key="8">
    <source>
        <dbReference type="ARBA" id="ARBA00022951"/>
    </source>
</evidence>
<evidence type="ECO:0000256" key="13">
    <source>
        <dbReference type="ARBA" id="ARBA00023286"/>
    </source>
</evidence>
<dbReference type="InterPro" id="IPR003877">
    <property type="entry name" value="SPRY_dom"/>
</dbReference>
<dbReference type="InterPro" id="IPR005821">
    <property type="entry name" value="Ion_trans_dom"/>
</dbReference>
<proteinExistence type="predicted"/>
<dbReference type="InterPro" id="IPR048581">
    <property type="entry name" value="RYDR_Jsol"/>
</dbReference>
<evidence type="ECO:0000256" key="10">
    <source>
        <dbReference type="ARBA" id="ARBA00023065"/>
    </source>
</evidence>
<dbReference type="FunFam" id="2.80.10.50:FF:000022">
    <property type="entry name" value="Ryanodine receptor, isoform E"/>
    <property type="match status" value="1"/>
</dbReference>
<dbReference type="FunFam" id="2.60.120.920:FF:000002">
    <property type="entry name" value="ryanodine receptor isoform X2"/>
    <property type="match status" value="1"/>
</dbReference>
<evidence type="ECO:0000256" key="12">
    <source>
        <dbReference type="ARBA" id="ARBA00023170"/>
    </source>
</evidence>
<dbReference type="GO" id="GO:0014808">
    <property type="term" value="P:release of sequestered calcium ion into cytosol by sarcoplasmic reticulum"/>
    <property type="evidence" value="ECO:0007669"/>
    <property type="project" value="TreeGrafter"/>
</dbReference>
<name>A0A9Q0RJZ4_BLOTA</name>
<evidence type="ECO:0000256" key="6">
    <source>
        <dbReference type="ARBA" id="ARBA00022737"/>
    </source>
</evidence>
<dbReference type="InterPro" id="IPR035910">
    <property type="entry name" value="RyR/IP3R_RIH_dom_sf"/>
</dbReference>
<dbReference type="InterPro" id="IPR015925">
    <property type="entry name" value="Ryanodine_IP3_receptor"/>
</dbReference>
<dbReference type="InterPro" id="IPR016024">
    <property type="entry name" value="ARM-type_fold"/>
</dbReference>
<dbReference type="GO" id="GO:0005790">
    <property type="term" value="C:smooth endoplasmic reticulum"/>
    <property type="evidence" value="ECO:0007669"/>
    <property type="project" value="TreeGrafter"/>
</dbReference>
<dbReference type="PANTHER" id="PTHR46399:SF8">
    <property type="entry name" value="B30.2_SPRY DOMAIN-CONTAINING PROTEIN"/>
    <property type="match status" value="1"/>
</dbReference>
<dbReference type="InterPro" id="IPR016093">
    <property type="entry name" value="MIR_motif"/>
</dbReference>
<protein>
    <recommendedName>
        <fullName evidence="21">Ryanodine receptor</fullName>
    </recommendedName>
</protein>
<feature type="domain" description="MIR" evidence="18">
    <location>
        <begin position="101"/>
        <end position="155"/>
    </location>
</feature>
<evidence type="ECO:0000256" key="4">
    <source>
        <dbReference type="ARBA" id="ARBA00022673"/>
    </source>
</evidence>
<dbReference type="Gene3D" id="1.10.287.70">
    <property type="match status" value="1"/>
</dbReference>
<dbReference type="SUPFAM" id="SSF100909">
    <property type="entry name" value="IP3 receptor type 1 binding core, domain 2"/>
    <property type="match status" value="1"/>
</dbReference>
<feature type="transmembrane region" description="Helical" evidence="16">
    <location>
        <begin position="4679"/>
        <end position="4697"/>
    </location>
</feature>
<evidence type="ECO:0000256" key="16">
    <source>
        <dbReference type="SAM" id="Phobius"/>
    </source>
</evidence>
<feature type="compositionally biased region" description="Low complexity" evidence="15">
    <location>
        <begin position="445"/>
        <end position="476"/>
    </location>
</feature>
<evidence type="ECO:0000256" key="9">
    <source>
        <dbReference type="ARBA" id="ARBA00022989"/>
    </source>
</evidence>
<feature type="domain" description="B30.2/SPRY" evidence="17">
    <location>
        <begin position="1073"/>
        <end position="1276"/>
    </location>
</feature>
<dbReference type="InterPro" id="IPR036300">
    <property type="entry name" value="MIR_dom_sf"/>
</dbReference>
<reference evidence="19" key="1">
    <citation type="submission" date="2022-12" db="EMBL/GenBank/DDBJ databases">
        <title>Genome assemblies of Blomia tropicalis.</title>
        <authorList>
            <person name="Cui Y."/>
        </authorList>
    </citation>
    <scope>NUCLEOTIDE SEQUENCE</scope>
    <source>
        <tissue evidence="19">Adult mites</tissue>
    </source>
</reference>
<dbReference type="PROSITE" id="PS50188">
    <property type="entry name" value="B302_SPRY"/>
    <property type="match status" value="3"/>
</dbReference>
<dbReference type="CDD" id="cd23278">
    <property type="entry name" value="beta-trefoil_MIR_RyR"/>
    <property type="match status" value="1"/>
</dbReference>
<gene>
    <name evidence="19" type="ORF">RDWZM_008333</name>
</gene>
<feature type="region of interest" description="Disordered" evidence="15">
    <location>
        <begin position="1560"/>
        <end position="1585"/>
    </location>
</feature>
<dbReference type="CDD" id="cd12877">
    <property type="entry name" value="SPRY1_RyR"/>
    <property type="match status" value="1"/>
</dbReference>
<dbReference type="InterPro" id="IPR043136">
    <property type="entry name" value="B30.2/SPRY_sf"/>
</dbReference>
<evidence type="ECO:0000313" key="19">
    <source>
        <dbReference type="EMBL" id="KAJ6217176.1"/>
    </source>
</evidence>
<dbReference type="GO" id="GO:0034704">
    <property type="term" value="C:calcium channel complex"/>
    <property type="evidence" value="ECO:0007669"/>
    <property type="project" value="TreeGrafter"/>
</dbReference>
<keyword evidence="7" id="KW-0106">Calcium</keyword>
<dbReference type="InterPro" id="IPR035761">
    <property type="entry name" value="SPRY1_RyR"/>
</dbReference>
<dbReference type="SMART" id="SM00449">
    <property type="entry name" value="SPRY"/>
    <property type="match status" value="3"/>
</dbReference>
<comment type="subcellular location">
    <subcellularLocation>
        <location evidence="1">Sarcoplasmic reticulum membrane</location>
        <topology evidence="1">Multi-pass membrane protein</topology>
    </subcellularLocation>
</comment>
<dbReference type="Pfam" id="PF01365">
    <property type="entry name" value="RYDR_ITPR"/>
    <property type="match status" value="2"/>
</dbReference>
<evidence type="ECO:0000256" key="15">
    <source>
        <dbReference type="SAM" id="MobiDB-lite"/>
    </source>
</evidence>
<feature type="transmembrane region" description="Helical" evidence="16">
    <location>
        <begin position="4487"/>
        <end position="4509"/>
    </location>
</feature>
<accession>A0A9Q0RJZ4</accession>
<dbReference type="Pfam" id="PF06459">
    <property type="entry name" value="RR_TM4-6"/>
    <property type="match status" value="1"/>
</dbReference>
<evidence type="ECO:0000313" key="20">
    <source>
        <dbReference type="Proteomes" id="UP001142055"/>
    </source>
</evidence>
<feature type="compositionally biased region" description="Polar residues" evidence="15">
    <location>
        <begin position="477"/>
        <end position="487"/>
    </location>
</feature>
<dbReference type="PRINTS" id="PR00795">
    <property type="entry name" value="RYANODINER"/>
</dbReference>
<dbReference type="SUPFAM" id="SSF82109">
    <property type="entry name" value="MIR domain"/>
    <property type="match status" value="2"/>
</dbReference>
<organism evidence="19 20">
    <name type="scientific">Blomia tropicalis</name>
    <name type="common">Mite</name>
    <dbReference type="NCBI Taxonomy" id="40697"/>
    <lineage>
        <taxon>Eukaryota</taxon>
        <taxon>Metazoa</taxon>
        <taxon>Ecdysozoa</taxon>
        <taxon>Arthropoda</taxon>
        <taxon>Chelicerata</taxon>
        <taxon>Arachnida</taxon>
        <taxon>Acari</taxon>
        <taxon>Acariformes</taxon>
        <taxon>Sarcoptiformes</taxon>
        <taxon>Astigmata</taxon>
        <taxon>Glycyphagoidea</taxon>
        <taxon>Echimyopodidae</taxon>
        <taxon>Blomia</taxon>
    </lineage>
</organism>
<keyword evidence="9 16" id="KW-1133">Transmembrane helix</keyword>
<dbReference type="Gene3D" id="1.10.490.160">
    <property type="match status" value="2"/>
</dbReference>
<dbReference type="OMA" id="TCMSEFI"/>
<dbReference type="GO" id="GO:0033017">
    <property type="term" value="C:sarcoplasmic reticulum membrane"/>
    <property type="evidence" value="ECO:0007669"/>
    <property type="project" value="UniProtKB-SubCell"/>
</dbReference>
<sequence>MGDTEGSSEQDDVSFLRTDDMVCLQHGATGNRVCLAAEGFGNRHCFLENIADKNLPPEMPSCVFVIEQALSVRALQEMVTAEASGENEEDSNKSSGGSGGHRTLLYGHAVLLRHGYSNMYLACLSTSSSKDKLSFDVGLRENCQGEACWWTIHPASKQRSEGEKVRVGDDLILVSVATERYLHTAREGDESIVNASFHQTHWSIAPFGTGASRVKNVGFVFGGEVLRFYHGGDECLTVPTNWSDTPEQNTVVYEGGAVFNQARSLWRLDLIRTKWSGGFINWSHPLRFHHITTGRFLGINDNNEIVLLSCEEATISRTAFCLKVNKEKNKDDKRESDEKEEEIIGQPLIKFGDTTVFVQHIETGLWLSYKTYETKKRGVGKVEEKQAIMSEEGKMDDGLEFSRSQEEEAKTARVIRKCATQFNRFIHKLDSLQSSRSLTRGYHRSQSTRSQSPSPQPGQQTATPSPGSGTTATSTAITNPVPQANQPLFSDADQEAMIMCLEDLINYFAQPDDGCDHEERQNKLKALRNRQDLFQEEGILNLILETVDKMNIISTQGLLAALLGDENNSNWDSITNYLYQLLAAIIKGNHTNCAHFAQSHRLDWLFSSLSSQQASEGTGMLDVLHCVLIDSPEALNMMKETHIKAIISLLEKHGRDKKVLDVLCSLCVGNGVAVRSSQNNICDNLLPSKNLLLQTKLVDQVASMRPNIYVGKVENSAMYRKWYFEVIIDHIETVSYSEPHFRVGWANTTGYIPYPSGGSKWGGNGVGDDLYSFGFDGTYIWTCGRANHVRNIVDGMASFQKNDVIGCILDLNIPLITFTVNGIPIRGCFKNFSTDGMFYPVISFSAKYSCRFLFGGDHGRLKFGPPQGHSPIVQTLLPLQELNIEQCFQFGDLSKGVIFGPNVENIDDAAFVPNPVETGEITLPTYIESVRDKLAENTHEVWAMNKIEAGWVYSENRDDMNKSHPCLTSFERLPLNEKKYDTTLALQTLKTVIALGYRISVDKTPSRIKSIRLPNDPYLQSNGYKPAPMDLSQIELNTKMDLLVEQLAENTHNVWAKERISQGWTYGRLEDHLMRRSPHLVPYKLVDDVIKKANRDTASETVKTLIAYGYSLEPPSGDAAAESAAVFGTKDRVHHDFRSYRAEKTYAVNTGKWYYEAEIMTEGTIKLGWASMSFLANNELGGDEHSYAYDCHNARKHFGNSSESFGKSVQVGDVIACMLDLNDRTILYSLNGELLLDSVGSESAFTEISSHDIGFVPAFTLGVGQKIRLFCGQDINMLKYFSQCGLQEGFQPFCVNMNRNITFWFNKNEPIFCEVDDNSNIEVSRIPAGSDSSPALKLSHKLFETQEKASWEFVRLSLPVQVNEYLIDEMEKNQRWEEVKHQTQRNRADKGGYSHSVKLEQHMLQSGFSLSDVKELHRAYSDGEGEDNVDHHQTASSQPQSGQQSSWLKRKQGTLVKTKSFENELKVPTIQEAQAMMSITSPKTRATSVEALNKAGQDSAIDQKARSKSPFRFFMSKKVEQPQEKQRKRMGRAPEIGTEGYLQQPAINVTNASFRGLQPPYPQSNIGRRPSASVNNMGRRGSRSKVDTEILPDESNDLLDNTVLDLVDEYFYGLRIFPGQDPQHVYVGWVTPNFKHFDKTFDIAKIRKVTLQVWSETGQLSDYFDRQNCYMLNAGKLYSEVHEDDASQSSRSNQGMFIGCHVDTATGSVTFTADGKQIRQKFRIEPGIKLFPAIIFEATSKECLQFELGRTPTTLPLSSAILKTSEKHLTPQCPPRLKVQCLQAHQWSRVPNQSIRPHALKLSEIRGWSMLCEDPISQLVVHIPEEDRCIDILELIELDRLLQFHSHTLGLYGALCYQGNNRAAHIICDHVDEKQLLYAIQSEYMSGPLRSGFADLLIDLHLEMNANARALTQNEFILPVNDELRKLYQDESMIHSLSSLNCISIRSKMKMNEPNDKDYSKCMSSPYFPVDVLKQFVMEALDDAVEKGNRPNRDPIGGSNENLFVPLIKLADKLLLIGCIDDQDLERILILVDPETFDPDYDFNADPKMKGLIQMTLDEGVKLQMSYLLHHLMDLQLRHRVEAIIAFCSTYVGDLQSDQLRRYIEIKQEDLPAAVAAKKTREFRCSPQEQMKCILGFKDSDEENQDSCPTGDELKESLTNFHSKMIERFMVANQEDSGSDTDSGIGDMNSSTTSSWSNKLLNIVNNVKSFGIKREEIEEAKKVAPEDALMIKMVSTVLVWAEESEIENRELIRQMFYLLLRCYNAVGHLMEALNNTYVISDKSTPDVEELLLHLNTVRALLPVQMGPEEENMMRRALWTMVNNRIFFQHPDLIRILRVHENVMDVMMNTLGKQKSADQNSKTSDNSEMVVACCRFLCFFCRSGKKNQKAMFDHLNFLLEHSNILLSRPSLRGTTPLDVAYSSLMENPELALALRENYLEKIAIYLSRCGLQSNQELIDKGYPDIGWDPVEGERYLDFLRFCVWVNGESVEENANLVIRLLIRRPECLGPALRGEGPGLLAAIKEAIIMSERISKEHQQKIAMGQESEDDEDYIDTGCAILNFYCTLVDVLGRCAPEPSTIAQGKNDCLRARAILRSLVPMDDLEGVLALRFTLTASTEGKSDMPNSLLPLHKQSIVLFLERVYGIDSQEIFFRLLEEGFLPDLRAATMFEGNPNNPSNESEMSLALNRYLGNAVLPLLIKYHHYFANADNWSNLLDATLHTTYRLSKVKILTKGQRENVSDFLVSLTKEMPPSMLLRLLRKLCVDVSTISEYTTVAFRLLTLHYERCAKYYGTGGQGTYGTASEEERRLTMMLFSNIFDSLAKREYDPDLFGQALPCLTAIASALPSDYTMTSNAFDDMNILPDDGPYVPQPVDTSHANVSAELLNLVQKFSEHYHDAWASRKFEHGWQFGEKWAYKKSHPRLKPYHLLVESEKELYKEPIRDAIKTLIALNYTIEQADSGTGTLTRPPTRHEQSQHHAVSIQDYNPQPVDMANLTLNREMQAMAERLAENAHDIWAKNMREQSIVMGNGIIHPQMVPYDLLTDREKKKNRERSQELLKFLQYEGFKVSKNVRNRNNSVQVEGGLNQQSNEKRFASSLLEKLLQYMDTASISLKLLKPSANHSRRISFKQSSRDVKFFSKVVLPLTEKYFYAQRNFFLTSIQIGSGQTGAAAGVATVREKELVASLFCKLAYFVRSKLSVIGYDAKTCVKCLQVLIQACDARTIVKYSPDFVKTSMQTFFNHAADDLANCVSNLQNARFSHIRGTTMKTSSSLNYIQLVLLPVLTSLFDHLAANEFGSDLLLNDIQVACYKLLNSLYILGTRHSELTLGRQFIKTELDRHRSAIGNCLGAFASTFPVAFLEPHLNKHNKLCIHGQSEEHSLEAQTVLSELGASMPTLDDLIAQIEKFVSTSRYSSEPHTIDVIIPMICSYLPFWWSQGPDNVNITGDNYVTMVTTEHLNNMLKTILYLIRNHIGVKNSPWMVSIAGHTGQIIINSSDSLLVDPIFPLAEKISSRVEAAFHNEEQMRGFLKSSTEDTASAEAQIQEEFSLLVRDVYAFYPLLIKYADIQRAQWLKNNIFEAERLYHCVAMIFNIWSKSQYFRREEQNFISQNEIDNMALIMPSSGRGGRITSTKSDGEGDSSRKVKKKRDGKRDKDKELAASLIVASLKRMLPVGLNLFAGREQELVQHAKEKFLKKKPDNDIFEYVKMQLTLPDRIDPSDDMSWQHYLYSKLGAKKEPVSAAGNELVAIEKPHIKDPSIAADLLVERIIDMAKVLYGLHMIDHPSSKEKSVWRSCVSSQRKRAVIACFRMTSLHSLPRHRAMNIFLTTYSDMWLSVENVGHEQLIENNTETFEEAEKQITGEEDSAVKHDPIEQLVKGFSRAATTEHGGAMKEDKLYMEYAFIFSQSCGGSEEDEEEEEEDGEGASIHEQEMEKQKLLFQQKRLETRGVAEMILLYIGACKGVPSAVALKTLKLGISILKGGNVDIQMRMLKHLKEKKDVGFFVSIAGLMNSCSVLDLDAFERNQKAEGLGVGAEGTAGEKNMHDAEFTCALFRFLQLLCEGHNLEFQNYLRTQAGNTTTVNVIIQTVDYLLRLQESIMDFYWHYSSKDLIDISGIENFCKAINVAKQVFSTLTESIQGPCTMNQQALAHSRLWDAVGGFMFLFAHMQEKLSKNSSQLDLLLNLLDLQKEMVIMMLSMLEGNVLNGTIGKQMVDTLVESASNVEMILKFFDMFLKLKDFTSSSAFQEMDKRGTGWVSSKDFRKSMEQQKIYTDEEMNFLMSCCEPNHDGFIDYREFTERFHNPAKDIGFNLAVLLTNLSEHMTNDPRLQRFLETASSVLHYFENFLGRIEIMGSSNRIERVYFEIAEETISQWEKPQIRESKKAFFYSIVTEGDDKEKLEAFINFCEDAIFEMQHASSISMEEDDEPKKADEYPYPGSEDKTPSWFDPVRTVFGFIFTKIFAFLGYFKPSYLKKQWQNLQQKTWFEIVSGFFKIIFHSAYLSVWSIYYVNRIMLRFVLKLMLGEYGYVDEEEELLVDKAPTPYSMIDVPPRPALMSAEDVENTRASISEPIQPDEGIVEDIKDEPATPEIAIENGTTAPKTVPTTNRTEENIITTEAMITNTIEDSYSPVPETVRKQSIAHDEMKSESSESGGIFKSIPNLGSRFVYCLARNLYTIKKIALFLAFMINVFLLFYKVTSYIPGSGEILDEIIGSGEVGSGEELGSGGGSGSGGSGSGEDDDDIIEMIQMGEKASYLEPILRFCAMLHSLLSFFMLVAYYNLKVPLIIFKREKEIARKIEFDGLYITDQPEDNYEAYWDKLVISSKSFPVNYWDKFVKKRVRAKYAEQYDYDTLSKLLGMSKSGSMELEENESTGLLSSISNYDWKYQIWKVGVTFMDNIFLYNLGYFILSVLGNFSYFFFAAHLLDIAVVIPSLKTILQSVTHNGKQLLLTVMLLIIVVYIYTVIAFNFFRKFYVQEEDEQVEQKCHNMLTCFVFHLYKGVRAGGGIGDEIESPDGDEYEIYRIIFDITFFFFVIVILLAILQGLIIDAFGELRDQLQSVSDTMESQCFICGINKEYFDTQPRGFEVHVEKEHKLANYMFFLMHLINKPDTDYTGQETYVWELYQKRSWDFFPVGECFKKQEEDQSGGGASKD</sequence>
<keyword evidence="6" id="KW-0677">Repeat</keyword>
<evidence type="ECO:0000256" key="3">
    <source>
        <dbReference type="ARBA" id="ARBA00022568"/>
    </source>
</evidence>
<dbReference type="InterPro" id="IPR011992">
    <property type="entry name" value="EF-hand-dom_pair"/>
</dbReference>
<evidence type="ECO:0000259" key="18">
    <source>
        <dbReference type="PROSITE" id="PS50919"/>
    </source>
</evidence>
<dbReference type="InterPro" id="IPR035762">
    <property type="entry name" value="SPRY3_RyR"/>
</dbReference>
<dbReference type="Pfam" id="PF02815">
    <property type="entry name" value="MIR"/>
    <property type="match status" value="1"/>
</dbReference>
<feature type="region of interest" description="Disordered" evidence="15">
    <location>
        <begin position="3909"/>
        <end position="3930"/>
    </location>
</feature>
<dbReference type="PANTHER" id="PTHR46399">
    <property type="entry name" value="B30.2/SPRY DOMAIN-CONTAINING PROTEIN"/>
    <property type="match status" value="1"/>
</dbReference>
<feature type="region of interest" description="Disordered" evidence="15">
    <location>
        <begin position="81"/>
        <end position="100"/>
    </location>
</feature>
<dbReference type="SUPFAM" id="SSF47473">
    <property type="entry name" value="EF-hand"/>
    <property type="match status" value="1"/>
</dbReference>
<feature type="region of interest" description="Disordered" evidence="15">
    <location>
        <begin position="1422"/>
        <end position="1450"/>
    </location>
</feature>
<keyword evidence="3" id="KW-0109">Calcium transport</keyword>
<feature type="transmembrane region" description="Helical" evidence="16">
    <location>
        <begin position="5023"/>
        <end position="5046"/>
    </location>
</feature>
<keyword evidence="20" id="KW-1185">Reference proteome</keyword>
<dbReference type="Gene3D" id="2.80.10.50">
    <property type="match status" value="2"/>
</dbReference>
<keyword evidence="11 16" id="KW-0472">Membrane</keyword>
<dbReference type="SUPFAM" id="SSF48371">
    <property type="entry name" value="ARM repeat"/>
    <property type="match status" value="1"/>
</dbReference>
<evidence type="ECO:0000259" key="17">
    <source>
        <dbReference type="PROSITE" id="PS50188"/>
    </source>
</evidence>
<keyword evidence="10" id="KW-0406">Ion transport</keyword>
<dbReference type="Pfam" id="PF00520">
    <property type="entry name" value="Ion_trans"/>
    <property type="match status" value="1"/>
</dbReference>
<dbReference type="Pfam" id="PF00622">
    <property type="entry name" value="SPRY"/>
    <property type="match status" value="3"/>
</dbReference>